<organism evidence="1">
    <name type="scientific">viral metagenome</name>
    <dbReference type="NCBI Taxonomy" id="1070528"/>
    <lineage>
        <taxon>unclassified sequences</taxon>
        <taxon>metagenomes</taxon>
        <taxon>organismal metagenomes</taxon>
    </lineage>
</organism>
<name>A0A6C0ADD0_9ZZZZ</name>
<dbReference type="AlphaFoldDB" id="A0A6C0ADD0"/>
<proteinExistence type="predicted"/>
<dbReference type="EMBL" id="MN740547">
    <property type="protein sequence ID" value="QHS77405.1"/>
    <property type="molecule type" value="Genomic_DNA"/>
</dbReference>
<evidence type="ECO:0000313" key="1">
    <source>
        <dbReference type="EMBL" id="QHS77405.1"/>
    </source>
</evidence>
<protein>
    <submittedName>
        <fullName evidence="1">Uncharacterized protein</fullName>
    </submittedName>
</protein>
<reference evidence="1" key="1">
    <citation type="journal article" date="2020" name="Nature">
        <title>Giant virus diversity and host interactions through global metagenomics.</title>
        <authorList>
            <person name="Schulz F."/>
            <person name="Roux S."/>
            <person name="Paez-Espino D."/>
            <person name="Jungbluth S."/>
            <person name="Walsh D.A."/>
            <person name="Denef V.J."/>
            <person name="McMahon K.D."/>
            <person name="Konstantinidis K.T."/>
            <person name="Eloe-Fadrosh E.A."/>
            <person name="Kyrpides N.C."/>
            <person name="Woyke T."/>
        </authorList>
    </citation>
    <scope>NUCLEOTIDE SEQUENCE</scope>
    <source>
        <strain evidence="1">GVMAG-S-1004661-13</strain>
    </source>
</reference>
<accession>A0A6C0ADD0</accession>
<sequence length="482" mass="56238">MEIDNAIIIYNSKYPRYIVDLEIDIKRYFRVKKVEFINFNECGDNKVLGFNKAIKKSFDNCEINIILDGRAILLKNNFNENFDQLLKKIKSDTKIVYVSKFTHLGFIINTPEFISIPTVTDIINRKFEHMFTENDLLKWGPETSNIIDFNPNTTQLGGDIYKLKYKKYKTKLNELQKKLNLYSIGGFLDENNYCFKDEQKNNLYKNRIKENLGLTDQDIEKLSNYQINLYDMNPIEISRDVINGDKIKELNNKDTVAIWSKSINEDPKYKNSLLVYCSNYAENFWALNTIKTYPGPFIQFRDNTNMWYKDRNEPFRLLINRLKNILNINRIILMGEGMGGYQSLRLSTIIEGLCIVSSPQLINSDINITYHKSIQKKRTPKSIDNIREIIEFSNNNSNRYVFFSKSEGIVADGNLWDTKLTAGILVGCKNTNILVVPGDSHLIFVNIIIENFLNNILDNYDLYYKDSKIGSYQLVDSIEYKN</sequence>